<evidence type="ECO:0000313" key="2">
    <source>
        <dbReference type="EMBL" id="HGQ85919.1"/>
    </source>
</evidence>
<dbReference type="AlphaFoldDB" id="A0A7C4JR61"/>
<accession>A0A7C4JR61</accession>
<evidence type="ECO:0000259" key="1">
    <source>
        <dbReference type="PROSITE" id="PS50910"/>
    </source>
</evidence>
<reference evidence="2" key="1">
    <citation type="journal article" date="2020" name="mSystems">
        <title>Genome- and Community-Level Interaction Insights into Carbon Utilization and Element Cycling Functions of Hydrothermarchaeota in Hydrothermal Sediment.</title>
        <authorList>
            <person name="Zhou Z."/>
            <person name="Liu Y."/>
            <person name="Xu W."/>
            <person name="Pan J."/>
            <person name="Luo Z.H."/>
            <person name="Li M."/>
        </authorList>
    </citation>
    <scope>NUCLEOTIDE SEQUENCE [LARGE SCALE GENOMIC DNA]</scope>
    <source>
        <strain evidence="2">SpSt-6</strain>
    </source>
</reference>
<organism evidence="2">
    <name type="scientific">Thermodesulfobacterium geofontis</name>
    <dbReference type="NCBI Taxonomy" id="1295609"/>
    <lineage>
        <taxon>Bacteria</taxon>
        <taxon>Pseudomonadati</taxon>
        <taxon>Thermodesulfobacteriota</taxon>
        <taxon>Thermodesulfobacteria</taxon>
        <taxon>Thermodesulfobacteriales</taxon>
        <taxon>Thermodesulfobacteriaceae</taxon>
        <taxon>Thermodesulfobacterium</taxon>
    </lineage>
</organism>
<dbReference type="Gene3D" id="1.20.120.330">
    <property type="entry name" value="Nucleotidyltransferases domain 2"/>
    <property type="match status" value="1"/>
</dbReference>
<dbReference type="InterPro" id="IPR007842">
    <property type="entry name" value="HEPN_dom"/>
</dbReference>
<proteinExistence type="predicted"/>
<dbReference type="PANTHER" id="PTHR46919:SF2">
    <property type="entry name" value="SACSIN"/>
    <property type="match status" value="1"/>
</dbReference>
<dbReference type="PANTHER" id="PTHR46919">
    <property type="entry name" value="ZINC FINGER, C3HC4 TYPE (RING FINGER) FAMILY PROTEIN"/>
    <property type="match status" value="1"/>
</dbReference>
<gene>
    <name evidence="2" type="ORF">ENT66_06320</name>
</gene>
<dbReference type="Pfam" id="PF05168">
    <property type="entry name" value="HEPN"/>
    <property type="match status" value="1"/>
</dbReference>
<dbReference type="EMBL" id="DSZN01000102">
    <property type="protein sequence ID" value="HGQ85919.1"/>
    <property type="molecule type" value="Genomic_DNA"/>
</dbReference>
<feature type="domain" description="HEPN" evidence="1">
    <location>
        <begin position="13"/>
        <end position="125"/>
    </location>
</feature>
<dbReference type="PROSITE" id="PS50910">
    <property type="entry name" value="HEPN"/>
    <property type="match status" value="1"/>
</dbReference>
<sequence length="136" mass="15492">MKKNKKNEAQRWFLQAQRDLDDAKFNLSGERFNVACFLAQQSAEKAIKAYLIFKGADFVWGHSVADLCEDAKKFDSEFQTIEKACKSLDKFYIPTRYPNALPGGIPSEAFDKSDAEKAISLTEEILKFVEKKLQIS</sequence>
<protein>
    <submittedName>
        <fullName evidence="2">HEPN domain-containing protein</fullName>
    </submittedName>
</protein>
<name>A0A7C4JR61_9BACT</name>
<dbReference type="SUPFAM" id="SSF81593">
    <property type="entry name" value="Nucleotidyltransferase substrate binding subunit/domain"/>
    <property type="match status" value="1"/>
</dbReference>
<dbReference type="SMART" id="SM00748">
    <property type="entry name" value="HEPN"/>
    <property type="match status" value="1"/>
</dbReference>
<comment type="caution">
    <text evidence="2">The sequence shown here is derived from an EMBL/GenBank/DDBJ whole genome shotgun (WGS) entry which is preliminary data.</text>
</comment>